<organism evidence="5 6">
    <name type="scientific">Tetrabaena socialis</name>
    <dbReference type="NCBI Taxonomy" id="47790"/>
    <lineage>
        <taxon>Eukaryota</taxon>
        <taxon>Viridiplantae</taxon>
        <taxon>Chlorophyta</taxon>
        <taxon>core chlorophytes</taxon>
        <taxon>Chlorophyceae</taxon>
        <taxon>CS clade</taxon>
        <taxon>Chlamydomonadales</taxon>
        <taxon>Tetrabaenaceae</taxon>
        <taxon>Tetrabaena</taxon>
    </lineage>
</organism>
<feature type="repeat" description="ANK" evidence="3">
    <location>
        <begin position="95"/>
        <end position="127"/>
    </location>
</feature>
<keyword evidence="2 3" id="KW-0040">ANK repeat</keyword>
<evidence type="ECO:0000256" key="3">
    <source>
        <dbReference type="PROSITE-ProRule" id="PRU00023"/>
    </source>
</evidence>
<dbReference type="PROSITE" id="PS50297">
    <property type="entry name" value="ANK_REP_REGION"/>
    <property type="match status" value="3"/>
</dbReference>
<dbReference type="InterPro" id="IPR002110">
    <property type="entry name" value="Ankyrin_rpt"/>
</dbReference>
<evidence type="ECO:0000256" key="1">
    <source>
        <dbReference type="ARBA" id="ARBA00022737"/>
    </source>
</evidence>
<feature type="region of interest" description="Disordered" evidence="4">
    <location>
        <begin position="222"/>
        <end position="312"/>
    </location>
</feature>
<comment type="caution">
    <text evidence="5">The sequence shown here is derived from an EMBL/GenBank/DDBJ whole genome shotgun (WGS) entry which is preliminary data.</text>
</comment>
<evidence type="ECO:0000313" key="6">
    <source>
        <dbReference type="Proteomes" id="UP000236333"/>
    </source>
</evidence>
<feature type="region of interest" description="Disordered" evidence="4">
    <location>
        <begin position="1"/>
        <end position="20"/>
    </location>
</feature>
<evidence type="ECO:0000256" key="4">
    <source>
        <dbReference type="SAM" id="MobiDB-lite"/>
    </source>
</evidence>
<feature type="repeat" description="ANK" evidence="3">
    <location>
        <begin position="128"/>
        <end position="160"/>
    </location>
</feature>
<dbReference type="PANTHER" id="PTHR24171">
    <property type="entry name" value="ANKYRIN REPEAT DOMAIN-CONTAINING PROTEIN 39-RELATED"/>
    <property type="match status" value="1"/>
</dbReference>
<dbReference type="PRINTS" id="PR01415">
    <property type="entry name" value="ANKYRIN"/>
</dbReference>
<evidence type="ECO:0000256" key="2">
    <source>
        <dbReference type="ARBA" id="ARBA00023043"/>
    </source>
</evidence>
<protein>
    <submittedName>
        <fullName evidence="5">Ankyrin repeat domain-containing protein</fullName>
    </submittedName>
</protein>
<evidence type="ECO:0000313" key="5">
    <source>
        <dbReference type="EMBL" id="PNH10810.1"/>
    </source>
</evidence>
<sequence>MEAQERAPQGARSHEEPRRVLDSGADEVGTPFLHLLVCNGDVAGVEWMLENSATNVDMRDKNGCTALHLAGYLGNREMIRLLCQAGGNPNARNNGGCTPLQLCSSKGHKEAAEQLMRLGAHVNATDDYGRAALHAASMEGWPEVAELLVSSGANVHQRDDHALTPLDRARRKRGVEADGGMWARYTQVVGVLQAAEAAARADANGGEQQQVRGGETAYTAVEASAASTADSKGDASTAPMQGPGAHGRNEKEPKYDRCNTELATPSRGAEARGNSWSGGGGVAVRAPPLPARSQEGEEEEEDYDDDDESVVSQEVTSPLYVVPNTAAYGGNGPSPGDTLLVRAWC</sequence>
<dbReference type="InterPro" id="IPR036770">
    <property type="entry name" value="Ankyrin_rpt-contain_sf"/>
</dbReference>
<dbReference type="OrthoDB" id="545555at2759"/>
<reference evidence="5 6" key="1">
    <citation type="journal article" date="2017" name="Mol. Biol. Evol.">
        <title>The 4-celled Tetrabaena socialis nuclear genome reveals the essential components for genetic control of cell number at the origin of multicellularity in the volvocine lineage.</title>
        <authorList>
            <person name="Featherston J."/>
            <person name="Arakaki Y."/>
            <person name="Hanschen E.R."/>
            <person name="Ferris P.J."/>
            <person name="Michod R.E."/>
            <person name="Olson B.J.S.C."/>
            <person name="Nozaki H."/>
            <person name="Durand P.M."/>
        </authorList>
    </citation>
    <scope>NUCLEOTIDE SEQUENCE [LARGE SCALE GENOMIC DNA]</scope>
    <source>
        <strain evidence="5 6">NIES-571</strain>
    </source>
</reference>
<dbReference type="SUPFAM" id="SSF48403">
    <property type="entry name" value="Ankyrin repeat"/>
    <property type="match status" value="1"/>
</dbReference>
<dbReference type="Proteomes" id="UP000236333">
    <property type="component" value="Unassembled WGS sequence"/>
</dbReference>
<feature type="repeat" description="ANK" evidence="3">
    <location>
        <begin position="62"/>
        <end position="94"/>
    </location>
</feature>
<feature type="compositionally biased region" description="Acidic residues" evidence="4">
    <location>
        <begin position="296"/>
        <end position="309"/>
    </location>
</feature>
<name>A0A2J8AE62_9CHLO</name>
<dbReference type="Pfam" id="PF00023">
    <property type="entry name" value="Ank"/>
    <property type="match status" value="1"/>
</dbReference>
<proteinExistence type="predicted"/>
<gene>
    <name evidence="5" type="ORF">TSOC_002415</name>
</gene>
<keyword evidence="1" id="KW-0677">Repeat</keyword>
<dbReference type="PROSITE" id="PS50088">
    <property type="entry name" value="ANK_REPEAT"/>
    <property type="match status" value="3"/>
</dbReference>
<dbReference type="Pfam" id="PF12796">
    <property type="entry name" value="Ank_2"/>
    <property type="match status" value="1"/>
</dbReference>
<accession>A0A2J8AE62</accession>
<dbReference type="EMBL" id="PGGS01000046">
    <property type="protein sequence ID" value="PNH10810.1"/>
    <property type="molecule type" value="Genomic_DNA"/>
</dbReference>
<dbReference type="AlphaFoldDB" id="A0A2J8AE62"/>
<keyword evidence="6" id="KW-1185">Reference proteome</keyword>
<dbReference type="Gene3D" id="1.25.40.20">
    <property type="entry name" value="Ankyrin repeat-containing domain"/>
    <property type="match status" value="1"/>
</dbReference>
<dbReference type="SMART" id="SM00248">
    <property type="entry name" value="ANK"/>
    <property type="match status" value="4"/>
</dbReference>
<feature type="compositionally biased region" description="Basic and acidic residues" evidence="4">
    <location>
        <begin position="247"/>
        <end position="259"/>
    </location>
</feature>